<organism evidence="2 3">
    <name type="scientific">Capsaspora owczarzaki (strain ATCC 30864)</name>
    <dbReference type="NCBI Taxonomy" id="595528"/>
    <lineage>
        <taxon>Eukaryota</taxon>
        <taxon>Filasterea</taxon>
        <taxon>Capsaspora</taxon>
    </lineage>
</organism>
<dbReference type="PANTHER" id="PTHR35372:SF2">
    <property type="entry name" value="SF3 HELICASE DOMAIN-CONTAINING PROTEIN"/>
    <property type="match status" value="1"/>
</dbReference>
<dbReference type="GO" id="GO:0016787">
    <property type="term" value="F:hydrolase activity"/>
    <property type="evidence" value="ECO:0007669"/>
    <property type="project" value="UniProtKB-KW"/>
</dbReference>
<evidence type="ECO:0000256" key="1">
    <source>
        <dbReference type="ARBA" id="ARBA00022801"/>
    </source>
</evidence>
<accession>A0A0D2WQ53</accession>
<gene>
    <name evidence="2" type="ORF">CAOG_004459</name>
</gene>
<evidence type="ECO:0000313" key="2">
    <source>
        <dbReference type="EMBL" id="KJE93705.1"/>
    </source>
</evidence>
<sequence>MVVFSELEEGVPMNEVFVKEITGEDGTGFRELYGKEVNRPITFVPFFSTNEIPQVTRDPALWRRLTNVQWSAMAEDQKPGVYKADPELKDLVKTKEYLESWLYWFIQGA</sequence>
<proteinExistence type="predicted"/>
<dbReference type="PANTHER" id="PTHR35372">
    <property type="entry name" value="ATP BINDING PROTEIN-RELATED"/>
    <property type="match status" value="1"/>
</dbReference>
<keyword evidence="3" id="KW-1185">Reference proteome</keyword>
<dbReference type="InParanoid" id="A0A0D2WQ53"/>
<reference evidence="3" key="1">
    <citation type="submission" date="2011-02" db="EMBL/GenBank/DDBJ databases">
        <title>The Genome Sequence of Capsaspora owczarzaki ATCC 30864.</title>
        <authorList>
            <person name="Russ C."/>
            <person name="Cuomo C."/>
            <person name="Burger G."/>
            <person name="Gray M.W."/>
            <person name="Holland P.W.H."/>
            <person name="King N."/>
            <person name="Lang F.B.F."/>
            <person name="Roger A.J."/>
            <person name="Ruiz-Trillo I."/>
            <person name="Young S.K."/>
            <person name="Zeng Q."/>
            <person name="Gargeya S."/>
            <person name="Alvarado L."/>
            <person name="Berlin A."/>
            <person name="Chapman S.B."/>
            <person name="Chen Z."/>
            <person name="Freedman E."/>
            <person name="Gellesch M."/>
            <person name="Goldberg J."/>
            <person name="Griggs A."/>
            <person name="Gujja S."/>
            <person name="Heilman E."/>
            <person name="Heiman D."/>
            <person name="Howarth C."/>
            <person name="Mehta T."/>
            <person name="Neiman D."/>
            <person name="Pearson M."/>
            <person name="Roberts A."/>
            <person name="Saif S."/>
            <person name="Shea T."/>
            <person name="Shenoy N."/>
            <person name="Sisk P."/>
            <person name="Stolte C."/>
            <person name="Sykes S."/>
            <person name="White J."/>
            <person name="Yandava C."/>
            <person name="Haas B."/>
            <person name="Nusbaum C."/>
            <person name="Birren B."/>
        </authorList>
    </citation>
    <scope>NUCLEOTIDE SEQUENCE</scope>
    <source>
        <strain evidence="3">ATCC 30864</strain>
    </source>
</reference>
<evidence type="ECO:0000313" key="3">
    <source>
        <dbReference type="Proteomes" id="UP000008743"/>
    </source>
</evidence>
<dbReference type="InterPro" id="IPR051620">
    <property type="entry name" value="ORF904-like_C"/>
</dbReference>
<dbReference type="Proteomes" id="UP000008743">
    <property type="component" value="Unassembled WGS sequence"/>
</dbReference>
<protein>
    <submittedName>
        <fullName evidence="2">Uncharacterized protein</fullName>
    </submittedName>
</protein>
<dbReference type="EMBL" id="KE346365">
    <property type="protein sequence ID" value="KJE93705.1"/>
    <property type="molecule type" value="Genomic_DNA"/>
</dbReference>
<dbReference type="AlphaFoldDB" id="A0A0D2WQ53"/>
<keyword evidence="1" id="KW-0378">Hydrolase</keyword>
<dbReference type="RefSeq" id="XP_004348287.1">
    <property type="nucleotide sequence ID" value="XM_004348237.1"/>
</dbReference>
<name>A0A0D2WQ53_CAPO3</name>